<dbReference type="Gene3D" id="3.40.50.150">
    <property type="entry name" value="Vaccinia Virus protein VP39"/>
    <property type="match status" value="1"/>
</dbReference>
<dbReference type="InterPro" id="IPR029063">
    <property type="entry name" value="SAM-dependent_MTases_sf"/>
</dbReference>
<evidence type="ECO:0000313" key="7">
    <source>
        <dbReference type="Proteomes" id="UP000824236"/>
    </source>
</evidence>
<dbReference type="AlphaFoldDB" id="A0A9E2NPQ1"/>
<dbReference type="InterPro" id="IPR002941">
    <property type="entry name" value="DNA_methylase_N4/N6"/>
</dbReference>
<feature type="region of interest" description="Disordered" evidence="4">
    <location>
        <begin position="129"/>
        <end position="151"/>
    </location>
</feature>
<dbReference type="SUPFAM" id="SSF53335">
    <property type="entry name" value="S-adenosyl-L-methionine-dependent methyltransferases"/>
    <property type="match status" value="1"/>
</dbReference>
<evidence type="ECO:0000256" key="1">
    <source>
        <dbReference type="ARBA" id="ARBA00022603"/>
    </source>
</evidence>
<reference evidence="6" key="1">
    <citation type="journal article" date="2021" name="PeerJ">
        <title>Extensive microbial diversity within the chicken gut microbiome revealed by metagenomics and culture.</title>
        <authorList>
            <person name="Gilroy R."/>
            <person name="Ravi A."/>
            <person name="Getino M."/>
            <person name="Pursley I."/>
            <person name="Horton D.L."/>
            <person name="Alikhan N.F."/>
            <person name="Baker D."/>
            <person name="Gharbi K."/>
            <person name="Hall N."/>
            <person name="Watson M."/>
            <person name="Adriaenssens E.M."/>
            <person name="Foster-Nyarko E."/>
            <person name="Jarju S."/>
            <person name="Secka A."/>
            <person name="Antonio M."/>
            <person name="Oren A."/>
            <person name="Chaudhuri R.R."/>
            <person name="La Ragione R."/>
            <person name="Hildebrand F."/>
            <person name="Pallen M.J."/>
        </authorList>
    </citation>
    <scope>NUCLEOTIDE SEQUENCE</scope>
    <source>
        <strain evidence="6">B3-3758</strain>
    </source>
</reference>
<keyword evidence="1" id="KW-0489">Methyltransferase</keyword>
<evidence type="ECO:0000256" key="4">
    <source>
        <dbReference type="SAM" id="MobiDB-lite"/>
    </source>
</evidence>
<dbReference type="PRINTS" id="PR00508">
    <property type="entry name" value="S21N4MTFRASE"/>
</dbReference>
<dbReference type="EMBL" id="JAHLFO010000157">
    <property type="protein sequence ID" value="MBU3815100.1"/>
    <property type="molecule type" value="Genomic_DNA"/>
</dbReference>
<comment type="caution">
    <text evidence="6">The sequence shown here is derived from an EMBL/GenBank/DDBJ whole genome shotgun (WGS) entry which is preliminary data.</text>
</comment>
<feature type="domain" description="DNA methylase N-4/N-6" evidence="5">
    <location>
        <begin position="24"/>
        <end position="244"/>
    </location>
</feature>
<sequence length="264" mass="30796">MIEKDHIYLEDCLEGMKRMEARSVDAVIADLPYGVLNRQNEAARWDHKIPLEPLWKEYKRVTKPDSPIILFAQGMFTAELVLSQPKLWKYNLVWHKDRVSGHLNANRMPLRQHEDILVFYQKLPVYHPQMRPSSPEQRNHGRKTQSDGTNRCYGNMKLTPVRIMDEKYPTSVIYAPKEFKKGTFYHPTQKPVSLVEYLIRTYTDEGDVVLDNCIGSGTTAVAAIRCGRHYIGFETDKGYYDIAVRRTKEEQEKMNIHPETNPQQ</sequence>
<gene>
    <name evidence="6" type="ORF">H9791_11510</name>
</gene>
<organism evidence="6 7">
    <name type="scientific">Candidatus Bacteroides intestinipullorum</name>
    <dbReference type="NCBI Taxonomy" id="2838471"/>
    <lineage>
        <taxon>Bacteria</taxon>
        <taxon>Pseudomonadati</taxon>
        <taxon>Bacteroidota</taxon>
        <taxon>Bacteroidia</taxon>
        <taxon>Bacteroidales</taxon>
        <taxon>Bacteroidaceae</taxon>
        <taxon>Bacteroides</taxon>
    </lineage>
</organism>
<dbReference type="Proteomes" id="UP000824236">
    <property type="component" value="Unassembled WGS sequence"/>
</dbReference>
<evidence type="ECO:0000259" key="5">
    <source>
        <dbReference type="Pfam" id="PF01555"/>
    </source>
</evidence>
<dbReference type="EC" id="2.1.1.-" evidence="3"/>
<dbReference type="GO" id="GO:0008170">
    <property type="term" value="F:N-methyltransferase activity"/>
    <property type="evidence" value="ECO:0007669"/>
    <property type="project" value="InterPro"/>
</dbReference>
<evidence type="ECO:0000256" key="3">
    <source>
        <dbReference type="RuleBase" id="RU362026"/>
    </source>
</evidence>
<reference evidence="6" key="2">
    <citation type="submission" date="2021-04" db="EMBL/GenBank/DDBJ databases">
        <authorList>
            <person name="Gilroy R."/>
        </authorList>
    </citation>
    <scope>NUCLEOTIDE SEQUENCE</scope>
    <source>
        <strain evidence="6">B3-3758</strain>
    </source>
</reference>
<evidence type="ECO:0000313" key="6">
    <source>
        <dbReference type="EMBL" id="MBU3815100.1"/>
    </source>
</evidence>
<dbReference type="Pfam" id="PF01555">
    <property type="entry name" value="N6_N4_Mtase"/>
    <property type="match status" value="1"/>
</dbReference>
<accession>A0A9E2NPQ1</accession>
<comment type="similarity">
    <text evidence="3">Belongs to the N(4)/N(6)-methyltransferase family.</text>
</comment>
<dbReference type="GO" id="GO:0003677">
    <property type="term" value="F:DNA binding"/>
    <property type="evidence" value="ECO:0007669"/>
    <property type="project" value="InterPro"/>
</dbReference>
<protein>
    <recommendedName>
        <fullName evidence="3">Methyltransferase</fullName>
        <ecNumber evidence="3">2.1.1.-</ecNumber>
    </recommendedName>
</protein>
<keyword evidence="2" id="KW-0808">Transferase</keyword>
<dbReference type="GO" id="GO:0032259">
    <property type="term" value="P:methylation"/>
    <property type="evidence" value="ECO:0007669"/>
    <property type="project" value="UniProtKB-KW"/>
</dbReference>
<name>A0A9E2NPQ1_9BACE</name>
<dbReference type="InterPro" id="IPR001091">
    <property type="entry name" value="RM_Methyltransferase"/>
</dbReference>
<evidence type="ECO:0000256" key="2">
    <source>
        <dbReference type="ARBA" id="ARBA00022679"/>
    </source>
</evidence>
<proteinExistence type="inferred from homology"/>